<evidence type="ECO:0000256" key="1">
    <source>
        <dbReference type="SAM" id="Phobius"/>
    </source>
</evidence>
<keyword evidence="1" id="KW-0812">Transmembrane</keyword>
<evidence type="ECO:0000313" key="2">
    <source>
        <dbReference type="EMBL" id="KFZ38357.1"/>
    </source>
</evidence>
<proteinExistence type="predicted"/>
<keyword evidence="1" id="KW-1133">Transmembrane helix</keyword>
<feature type="transmembrane region" description="Helical" evidence="1">
    <location>
        <begin position="37"/>
        <end position="54"/>
    </location>
</feature>
<keyword evidence="3" id="KW-1185">Reference proteome</keyword>
<reference evidence="2 3" key="1">
    <citation type="submission" date="2014-06" db="EMBL/GenBank/DDBJ databases">
        <title>Shewanella sp. YQH10.</title>
        <authorList>
            <person name="Liu Y."/>
            <person name="Zeng R."/>
        </authorList>
    </citation>
    <scope>NUCLEOTIDE SEQUENCE [LARGE SCALE GENOMIC DNA]</scope>
    <source>
        <strain evidence="2 3">YQH10</strain>
    </source>
</reference>
<keyword evidence="1" id="KW-0472">Membrane</keyword>
<protein>
    <submittedName>
        <fullName evidence="2">Uncharacterized protein</fullName>
    </submittedName>
</protein>
<gene>
    <name evidence="2" type="ORF">HR45_02610</name>
</gene>
<dbReference type="Proteomes" id="UP000029264">
    <property type="component" value="Unassembled WGS sequence"/>
</dbReference>
<organism evidence="2 3">
    <name type="scientific">Shewanella mangrovi</name>
    <dbReference type="NCBI Taxonomy" id="1515746"/>
    <lineage>
        <taxon>Bacteria</taxon>
        <taxon>Pseudomonadati</taxon>
        <taxon>Pseudomonadota</taxon>
        <taxon>Gammaproteobacteria</taxon>
        <taxon>Alteromonadales</taxon>
        <taxon>Shewanellaceae</taxon>
        <taxon>Shewanella</taxon>
    </lineage>
</organism>
<name>A0A094JGQ4_9GAMM</name>
<dbReference type="AlphaFoldDB" id="A0A094JGQ4"/>
<accession>A0A094JGQ4</accession>
<evidence type="ECO:0000313" key="3">
    <source>
        <dbReference type="Proteomes" id="UP000029264"/>
    </source>
</evidence>
<sequence length="68" mass="7577">MSSWSFGYFEQGFLVINMKHYAIIWTATIADGEISDLATAALSAVIHIILWLLNKGALIRLEKKLGQP</sequence>
<dbReference type="EMBL" id="JPEO01000002">
    <property type="protein sequence ID" value="KFZ38357.1"/>
    <property type="molecule type" value="Genomic_DNA"/>
</dbReference>
<comment type="caution">
    <text evidence="2">The sequence shown here is derived from an EMBL/GenBank/DDBJ whole genome shotgun (WGS) entry which is preliminary data.</text>
</comment>